<sequence length="732" mass="82523">MMPVRNNKVFMACLYILVFFLLAEWLTPVVVLTNTGHRPLFLIFIAVALLMAFLKVPWWISGTVKILYILWFIVYVYTGAVFFTGESLSFLWEDSRQNFQALASQNWAQTTDVFRTLLFFTLLWMAVYLIHYWVNYRLSIFLFYLLTVVFIAVLDTFSPYAGNTAIIRIMVIGLLLAGLLHLARWTESHRIVLQMEKLAVFIVPLFAMIAASAAMALYLPKADPVWPDPVPFITSLSGQGGSGDGSGTASVGRIGYGVDDTQLGGSFIGDSTPVFRAEVESGQYWKIESKDTYTTKGWISAGNVGESIVYSNGQTVNTGFSPGTPEEAETALLAMDQDFPFVLYPYGTESFVTEQPLNYQYNTAIQRFETFRGGEVVEPDVYEVTFSEPSYSLTALRNTTMEDLARLPAEFDRYRQLPAELPQRVRDLAEEITESSTSVYDKTRAIESYFSNNGFEYSNTDIPVPAENQDYVDQFLFETKRGYCDNYSTSMVVLLRAIDIPARWVKGFNQGEELNTNDGLTVYQVTNNNAHSWVEAYMPGVGWMLFEPTIGFTGSASVDFDLEIDPTEPADSEMPDSPQPEMQEETEGDSTAAGQSGPSPGERVLLFIKENLGKLIWSLIGVGTLILLLYRYRQKWMPKLLIPYYRIRGGGSSSFEKAYLRLLKQLDLYGIRRAEGQTLRSYASYVDSFFGTKDMSRLTTAYEQALYGGEAENVKWVELQESWENLINLTSG</sequence>
<dbReference type="PANTHER" id="PTHR42736">
    <property type="entry name" value="PROTEIN-GLUTAMINE GAMMA-GLUTAMYLTRANSFERASE"/>
    <property type="match status" value="1"/>
</dbReference>
<reference evidence="4 5" key="1">
    <citation type="journal article" date="2018" name="Int. J. Syst. Evol. Microbiol.">
        <title>Planococcus salinus sp. nov., a moderately halophilic bacterium isolated from a saline-alkali soil.</title>
        <authorList>
            <person name="Gan L."/>
        </authorList>
    </citation>
    <scope>NUCLEOTIDE SEQUENCE [LARGE SCALE GENOMIC DNA]</scope>
    <source>
        <strain evidence="4 5">LCB217</strain>
    </source>
</reference>
<dbReference type="InterPro" id="IPR021878">
    <property type="entry name" value="TgpA_N"/>
</dbReference>
<dbReference type="Pfam" id="PF13559">
    <property type="entry name" value="DUF4129"/>
    <property type="match status" value="1"/>
</dbReference>
<feature type="compositionally biased region" description="Acidic residues" evidence="1">
    <location>
        <begin position="565"/>
        <end position="574"/>
    </location>
</feature>
<feature type="transmembrane region" description="Helical" evidence="2">
    <location>
        <begin position="67"/>
        <end position="92"/>
    </location>
</feature>
<dbReference type="Pfam" id="PF11992">
    <property type="entry name" value="TgpA_N"/>
    <property type="match status" value="1"/>
</dbReference>
<keyword evidence="2" id="KW-0812">Transmembrane</keyword>
<evidence type="ECO:0000313" key="5">
    <source>
        <dbReference type="Proteomes" id="UP000275473"/>
    </source>
</evidence>
<keyword evidence="2" id="KW-0472">Membrane</keyword>
<feature type="transmembrane region" description="Helical" evidence="2">
    <location>
        <begin position="112"/>
        <end position="134"/>
    </location>
</feature>
<dbReference type="InterPro" id="IPR038765">
    <property type="entry name" value="Papain-like_cys_pep_sf"/>
</dbReference>
<dbReference type="SMART" id="SM00460">
    <property type="entry name" value="TGc"/>
    <property type="match status" value="1"/>
</dbReference>
<dbReference type="AlphaFoldDB" id="A0A3M8P6N5"/>
<feature type="region of interest" description="Disordered" evidence="1">
    <location>
        <begin position="565"/>
        <end position="598"/>
    </location>
</feature>
<feature type="transmembrane region" description="Helical" evidence="2">
    <location>
        <begin position="141"/>
        <end position="160"/>
    </location>
</feature>
<comment type="caution">
    <text evidence="4">The sequence shown here is derived from an EMBL/GenBank/DDBJ whole genome shotgun (WGS) entry which is preliminary data.</text>
</comment>
<name>A0A3M8P6N5_9BACL</name>
<accession>A0A3M8P6N5</accession>
<dbReference type="Proteomes" id="UP000275473">
    <property type="component" value="Unassembled WGS sequence"/>
</dbReference>
<feature type="domain" description="Transglutaminase-like" evidence="3">
    <location>
        <begin position="476"/>
        <end position="550"/>
    </location>
</feature>
<proteinExistence type="predicted"/>
<keyword evidence="2" id="KW-1133">Transmembrane helix</keyword>
<dbReference type="OrthoDB" id="9804872at2"/>
<evidence type="ECO:0000259" key="3">
    <source>
        <dbReference type="SMART" id="SM00460"/>
    </source>
</evidence>
<dbReference type="SUPFAM" id="SSF54001">
    <property type="entry name" value="Cysteine proteinases"/>
    <property type="match status" value="1"/>
</dbReference>
<feature type="transmembrane region" description="Helical" evidence="2">
    <location>
        <begin position="166"/>
        <end position="186"/>
    </location>
</feature>
<feature type="transmembrane region" description="Helical" evidence="2">
    <location>
        <begin position="615"/>
        <end position="632"/>
    </location>
</feature>
<dbReference type="Pfam" id="PF01841">
    <property type="entry name" value="Transglut_core"/>
    <property type="match status" value="1"/>
</dbReference>
<feature type="transmembrane region" description="Helical" evidence="2">
    <location>
        <begin position="198"/>
        <end position="219"/>
    </location>
</feature>
<dbReference type="PANTHER" id="PTHR42736:SF1">
    <property type="entry name" value="PROTEIN-GLUTAMINE GAMMA-GLUTAMYLTRANSFERASE"/>
    <property type="match status" value="1"/>
</dbReference>
<keyword evidence="5" id="KW-1185">Reference proteome</keyword>
<gene>
    <name evidence="4" type="ORF">EEX84_11850</name>
</gene>
<protein>
    <submittedName>
        <fullName evidence="4">DUF4129 domain-containing protein</fullName>
    </submittedName>
</protein>
<feature type="transmembrane region" description="Helical" evidence="2">
    <location>
        <begin position="39"/>
        <end position="60"/>
    </location>
</feature>
<evidence type="ECO:0000256" key="1">
    <source>
        <dbReference type="SAM" id="MobiDB-lite"/>
    </source>
</evidence>
<organism evidence="4 5">
    <name type="scientific">Planococcus salinus</name>
    <dbReference type="NCBI Taxonomy" id="1848460"/>
    <lineage>
        <taxon>Bacteria</taxon>
        <taxon>Bacillati</taxon>
        <taxon>Bacillota</taxon>
        <taxon>Bacilli</taxon>
        <taxon>Bacillales</taxon>
        <taxon>Caryophanaceae</taxon>
        <taxon>Planococcus</taxon>
    </lineage>
</organism>
<feature type="transmembrane region" description="Helical" evidence="2">
    <location>
        <begin position="12"/>
        <end position="33"/>
    </location>
</feature>
<dbReference type="InterPro" id="IPR025403">
    <property type="entry name" value="TgpA-like_C"/>
</dbReference>
<evidence type="ECO:0000313" key="4">
    <source>
        <dbReference type="EMBL" id="RNF39071.1"/>
    </source>
</evidence>
<evidence type="ECO:0000256" key="2">
    <source>
        <dbReference type="SAM" id="Phobius"/>
    </source>
</evidence>
<dbReference type="InterPro" id="IPR002931">
    <property type="entry name" value="Transglutaminase-like"/>
</dbReference>
<dbReference type="InterPro" id="IPR052901">
    <property type="entry name" value="Bact_TGase-like"/>
</dbReference>
<dbReference type="EMBL" id="RIAX01000008">
    <property type="protein sequence ID" value="RNF39071.1"/>
    <property type="molecule type" value="Genomic_DNA"/>
</dbReference>
<dbReference type="Gene3D" id="3.10.620.30">
    <property type="match status" value="1"/>
</dbReference>